<evidence type="ECO:0000313" key="8">
    <source>
        <dbReference type="Proteomes" id="UP000321367"/>
    </source>
</evidence>
<feature type="domain" description="Glycoside hydrolase family 2 immunoglobulin-like beta-sandwich" evidence="4">
    <location>
        <begin position="171"/>
        <end position="267"/>
    </location>
</feature>
<dbReference type="InterPro" id="IPR013783">
    <property type="entry name" value="Ig-like_fold"/>
</dbReference>
<evidence type="ECO:0000259" key="5">
    <source>
        <dbReference type="Pfam" id="PF02836"/>
    </source>
</evidence>
<dbReference type="Gene3D" id="2.60.120.260">
    <property type="entry name" value="Galactose-binding domain-like"/>
    <property type="match status" value="1"/>
</dbReference>
<dbReference type="InterPro" id="IPR017853">
    <property type="entry name" value="GH"/>
</dbReference>
<evidence type="ECO:0000256" key="1">
    <source>
        <dbReference type="ARBA" id="ARBA00007401"/>
    </source>
</evidence>
<dbReference type="RefSeq" id="WP_146932190.1">
    <property type="nucleotide sequence ID" value="NZ_CBCSHZ010000008.1"/>
</dbReference>
<gene>
    <name evidence="7" type="ORF">ES724_08775</name>
</gene>
<dbReference type="InterPro" id="IPR008979">
    <property type="entry name" value="Galactose-bd-like_sf"/>
</dbReference>
<dbReference type="SUPFAM" id="SSF49785">
    <property type="entry name" value="Galactose-binding domain-like"/>
    <property type="match status" value="1"/>
</dbReference>
<dbReference type="EMBL" id="VORY01000008">
    <property type="protein sequence ID" value="TXD93747.1"/>
    <property type="molecule type" value="Genomic_DNA"/>
</dbReference>
<evidence type="ECO:0000256" key="3">
    <source>
        <dbReference type="ARBA" id="ARBA00023295"/>
    </source>
</evidence>
<dbReference type="PANTHER" id="PTHR42732:SF1">
    <property type="entry name" value="BETA-MANNOSIDASE"/>
    <property type="match status" value="1"/>
</dbReference>
<dbReference type="PANTHER" id="PTHR42732">
    <property type="entry name" value="BETA-GALACTOSIDASE"/>
    <property type="match status" value="1"/>
</dbReference>
<dbReference type="Pfam" id="PF02837">
    <property type="entry name" value="Glyco_hydro_2_N"/>
    <property type="match status" value="1"/>
</dbReference>
<name>A0A5C6ZWT7_9FLAO</name>
<organism evidence="7 8">
    <name type="scientific">Gillisia hiemivivida</name>
    <dbReference type="NCBI Taxonomy" id="291190"/>
    <lineage>
        <taxon>Bacteria</taxon>
        <taxon>Pseudomonadati</taxon>
        <taxon>Bacteroidota</taxon>
        <taxon>Flavobacteriia</taxon>
        <taxon>Flavobacteriales</taxon>
        <taxon>Flavobacteriaceae</taxon>
        <taxon>Gillisia</taxon>
    </lineage>
</organism>
<dbReference type="Gene3D" id="2.60.120.430">
    <property type="entry name" value="Galactose-binding lectin"/>
    <property type="match status" value="1"/>
</dbReference>
<dbReference type="InterPro" id="IPR006102">
    <property type="entry name" value="Ig-like_GH2"/>
</dbReference>
<keyword evidence="3" id="KW-0326">Glycosidase</keyword>
<dbReference type="InterPro" id="IPR006104">
    <property type="entry name" value="Glyco_hydro_2_N"/>
</dbReference>
<comment type="caution">
    <text evidence="7">The sequence shown here is derived from an EMBL/GenBank/DDBJ whole genome shotgun (WGS) entry which is preliminary data.</text>
</comment>
<evidence type="ECO:0000256" key="2">
    <source>
        <dbReference type="ARBA" id="ARBA00022801"/>
    </source>
</evidence>
<feature type="domain" description="Glycosyl hydrolases family 2 sugar binding" evidence="6">
    <location>
        <begin position="60"/>
        <end position="156"/>
    </location>
</feature>
<dbReference type="Proteomes" id="UP000321367">
    <property type="component" value="Unassembled WGS sequence"/>
</dbReference>
<dbReference type="GO" id="GO:0005975">
    <property type="term" value="P:carbohydrate metabolic process"/>
    <property type="evidence" value="ECO:0007669"/>
    <property type="project" value="InterPro"/>
</dbReference>
<dbReference type="SUPFAM" id="SSF49303">
    <property type="entry name" value="beta-Galactosidase/glucuronidase domain"/>
    <property type="match status" value="1"/>
</dbReference>
<dbReference type="Pfam" id="PF00703">
    <property type="entry name" value="Glyco_hydro_2"/>
    <property type="match status" value="1"/>
</dbReference>
<dbReference type="SUPFAM" id="SSF51445">
    <property type="entry name" value="(Trans)glycosidases"/>
    <property type="match status" value="1"/>
</dbReference>
<evidence type="ECO:0000259" key="6">
    <source>
        <dbReference type="Pfam" id="PF02837"/>
    </source>
</evidence>
<reference evidence="7 8" key="1">
    <citation type="submission" date="2019-08" db="EMBL/GenBank/DDBJ databases">
        <title>Genome sequence of Gillisia hiemivivida IC154 (type strain).</title>
        <authorList>
            <person name="Bowman J.P."/>
        </authorList>
    </citation>
    <scope>NUCLEOTIDE SEQUENCE [LARGE SCALE GENOMIC DNA]</scope>
    <source>
        <strain evidence="7 8">IC154</strain>
    </source>
</reference>
<dbReference type="InterPro" id="IPR006103">
    <property type="entry name" value="Glyco_hydro_2_cat"/>
</dbReference>
<dbReference type="OrthoDB" id="9801077at2"/>
<dbReference type="Gene3D" id="3.20.20.80">
    <property type="entry name" value="Glycosidases"/>
    <property type="match status" value="1"/>
</dbReference>
<keyword evidence="8" id="KW-1185">Reference proteome</keyword>
<dbReference type="AlphaFoldDB" id="A0A5C6ZWT7"/>
<proteinExistence type="inferred from homology"/>
<evidence type="ECO:0000259" key="4">
    <source>
        <dbReference type="Pfam" id="PF00703"/>
    </source>
</evidence>
<dbReference type="Pfam" id="PF02836">
    <property type="entry name" value="Glyco_hydro_2_C"/>
    <property type="match status" value="1"/>
</dbReference>
<dbReference type="InterPro" id="IPR051913">
    <property type="entry name" value="GH2_Domain-Containing"/>
</dbReference>
<dbReference type="PRINTS" id="PR00132">
    <property type="entry name" value="GLHYDRLASE2"/>
</dbReference>
<dbReference type="InterPro" id="IPR006101">
    <property type="entry name" value="Glyco_hydro_2"/>
</dbReference>
<protein>
    <submittedName>
        <fullName evidence="7">Glycoside hydrolase family 2</fullName>
    </submittedName>
</protein>
<dbReference type="Gene3D" id="2.60.40.10">
    <property type="entry name" value="Immunoglobulins"/>
    <property type="match status" value="1"/>
</dbReference>
<feature type="domain" description="Glycoside hydrolase family 2 catalytic" evidence="5">
    <location>
        <begin position="270"/>
        <end position="575"/>
    </location>
</feature>
<dbReference type="GO" id="GO:0004553">
    <property type="term" value="F:hydrolase activity, hydrolyzing O-glycosyl compounds"/>
    <property type="evidence" value="ECO:0007669"/>
    <property type="project" value="InterPro"/>
</dbReference>
<dbReference type="InterPro" id="IPR036156">
    <property type="entry name" value="Beta-gal/glucu_dom_sf"/>
</dbReference>
<accession>A0A5C6ZWT7</accession>
<comment type="similarity">
    <text evidence="1">Belongs to the glycosyl hydrolase 2 family.</text>
</comment>
<keyword evidence="2 7" id="KW-0378">Hydrolase</keyword>
<evidence type="ECO:0000313" key="7">
    <source>
        <dbReference type="EMBL" id="TXD93747.1"/>
    </source>
</evidence>
<sequence>MNKILICIIGVFSNAIAYAQEIELKNWQFHSEKDTVEQLVETPHTWNLLDAFDDTPGYWRGTGYYTTQTTITNLTKSYYLHFNGVNQVAKIKVNNREAGAHKGGYTAFDVDITPYIIKGNNTITVEVDNRHDEKIPPLDADFTFFGGIYRTVYLVEENTAHFKKNNGADVIKIDALLDDNWQGTLNINGSVSNPEKTSYQLKLSLLNASNEIVAESEKTVTSNFKISSEFKDPLLWSPDAPNLYIVELEIFDGDKLLDTYRHYIGFRKFEVSTSGFKLNGQPIKLIGVNRHQDLEGFGNAVPIKKQLEDLVMIKDMGSNFLRLAHYPQDKSVYKAADSLGLILWSEIPVINKVPIGADYAPYKKNSIQMQEEHIAQNYNHPSFIFVGYMNEIFIRMVFDKPSEEEKPQIIANSLDLAKTLEKLTREEAPNHITVMALHGNQIYNDTKIADIPMVIGWNLYYGWYEGQTDDLGGFLDNEFKKYPNRPLIISEYGVGADTRLHNSKPKKFDFSEEYQFKYHPGYYQQVTDRPFVVGMAAWNFADFSSEFRGDALPHINQKGLVNYDRTPKNIYYWYKGILKPEEKESRFFRGLSTHISNDSNKEITIISNQDILLQVNKNKPIHLEPTNGLISYSVNLKEGRNTFKLMNEKVELQDSLSLKYYKPDFSKTDELAINFGTESYFLDSNNQIWIPANQTVNLKIFGDVVNQNSSTNIRNTINDPLYQSSLTNINKLHFDVPKGIYEITLLFSKLKKEPKQVYELNRKENEINQSDQSNSLIINDNKVSLKELDLFNKQDITLSVNAENGITIETINNQVFSICGILIKKNND</sequence>